<reference evidence="3 4" key="1">
    <citation type="journal article" date="2013" name="ISME J.">
        <title>Comparative genomics of pathogenic lineages of Vibrio nigripulchritudo identifies virulence-associated traits.</title>
        <authorList>
            <person name="Goudenege D."/>
            <person name="Labreuche Y."/>
            <person name="Krin E."/>
            <person name="Ansquer D."/>
            <person name="Mangenot S."/>
            <person name="Calteau A."/>
            <person name="Medigue C."/>
            <person name="Mazel D."/>
            <person name="Polz M.F."/>
            <person name="Le Roux F."/>
        </authorList>
    </citation>
    <scope>NUCLEOTIDE SEQUENCE [LARGE SCALE GENOMIC DNA]</scope>
    <source>
        <strain evidence="3 4">SOn1</strain>
    </source>
</reference>
<evidence type="ECO:0000313" key="4">
    <source>
        <dbReference type="Proteomes" id="UP000018211"/>
    </source>
</evidence>
<dbReference type="GO" id="GO:0016616">
    <property type="term" value="F:oxidoreductase activity, acting on the CH-OH group of donors, NAD or NADP as acceptor"/>
    <property type="evidence" value="ECO:0007669"/>
    <property type="project" value="UniProtKB-ARBA"/>
</dbReference>
<dbReference type="PRINTS" id="PR00080">
    <property type="entry name" value="SDRFAMILY"/>
</dbReference>
<dbReference type="NCBIfam" id="NF005559">
    <property type="entry name" value="PRK07231.1"/>
    <property type="match status" value="1"/>
</dbReference>
<dbReference type="InterPro" id="IPR036291">
    <property type="entry name" value="NAD(P)-bd_dom_sf"/>
</dbReference>
<dbReference type="PROSITE" id="PS00061">
    <property type="entry name" value="ADH_SHORT"/>
    <property type="match status" value="1"/>
</dbReference>
<dbReference type="EMBL" id="CAOF01000113">
    <property type="protein sequence ID" value="CCO47117.1"/>
    <property type="molecule type" value="Genomic_DNA"/>
</dbReference>
<dbReference type="PANTHER" id="PTHR42760:SF115">
    <property type="entry name" value="3-OXOACYL-[ACYL-CARRIER-PROTEIN] REDUCTASE FABG"/>
    <property type="match status" value="1"/>
</dbReference>
<organism evidence="3 4">
    <name type="scientific">Vibrio nigripulchritudo SOn1</name>
    <dbReference type="NCBI Taxonomy" id="1238450"/>
    <lineage>
        <taxon>Bacteria</taxon>
        <taxon>Pseudomonadati</taxon>
        <taxon>Pseudomonadota</taxon>
        <taxon>Gammaproteobacteria</taxon>
        <taxon>Vibrionales</taxon>
        <taxon>Vibrionaceae</taxon>
        <taxon>Vibrio</taxon>
    </lineage>
</organism>
<evidence type="ECO:0000313" key="3">
    <source>
        <dbReference type="EMBL" id="CCO47117.1"/>
    </source>
</evidence>
<dbReference type="Gene3D" id="3.40.50.720">
    <property type="entry name" value="NAD(P)-binding Rossmann-like Domain"/>
    <property type="match status" value="1"/>
</dbReference>
<dbReference type="Pfam" id="PF13561">
    <property type="entry name" value="adh_short_C2"/>
    <property type="match status" value="1"/>
</dbReference>
<dbReference type="NCBIfam" id="NF009466">
    <property type="entry name" value="PRK12826.1-2"/>
    <property type="match status" value="1"/>
</dbReference>
<dbReference type="AlphaFoldDB" id="A0AAV2VR62"/>
<dbReference type="Proteomes" id="UP000018211">
    <property type="component" value="Unassembled WGS sequence"/>
</dbReference>
<keyword evidence="2" id="KW-0560">Oxidoreductase</keyword>
<dbReference type="InterPro" id="IPR020904">
    <property type="entry name" value="Sc_DH/Rdtase_CS"/>
</dbReference>
<proteinExistence type="inferred from homology"/>
<sequence length="261" mass="28221">MYLEKFMLTGKTALITGGAQGIGFEICHALLDAGASIIITDINSQALEKAQSALNDLAQEKGTTIQTLVLDVSNSEAVNSAAETLANKGTSVDILVNNAGIAISNHPAESMTDEVWRKVLQVNLDGVFYCCRAFGAQMLTRGEGVIVNMGSMSGYIVNRPQEQAQYNASKAAVHQLTKSLAAEWAERGVRVNAVAPTYIDTEMNRYVTQDKEMYRQWVDNTPMKRLGKPEEVASAVLFLSSQASSLLTGTILKTDGGYTCW</sequence>
<dbReference type="FunFam" id="3.40.50.720:FF:000240">
    <property type="entry name" value="SDR family oxidoreductase"/>
    <property type="match status" value="1"/>
</dbReference>
<dbReference type="PRINTS" id="PR00081">
    <property type="entry name" value="GDHRDH"/>
</dbReference>
<protein>
    <submittedName>
        <fullName evidence="3">D-arabitol dehydrogenase</fullName>
    </submittedName>
</protein>
<comment type="similarity">
    <text evidence="1">Belongs to the short-chain dehydrogenases/reductases (SDR) family.</text>
</comment>
<dbReference type="InterPro" id="IPR002347">
    <property type="entry name" value="SDR_fam"/>
</dbReference>
<evidence type="ECO:0000256" key="1">
    <source>
        <dbReference type="ARBA" id="ARBA00006484"/>
    </source>
</evidence>
<dbReference type="SUPFAM" id="SSF51735">
    <property type="entry name" value="NAD(P)-binding Rossmann-fold domains"/>
    <property type="match status" value="1"/>
</dbReference>
<dbReference type="PANTHER" id="PTHR42760">
    <property type="entry name" value="SHORT-CHAIN DEHYDROGENASES/REDUCTASES FAMILY MEMBER"/>
    <property type="match status" value="1"/>
</dbReference>
<evidence type="ECO:0000256" key="2">
    <source>
        <dbReference type="ARBA" id="ARBA00023002"/>
    </source>
</evidence>
<dbReference type="GO" id="GO:0005975">
    <property type="term" value="P:carbohydrate metabolic process"/>
    <property type="evidence" value="ECO:0007669"/>
    <property type="project" value="UniProtKB-ARBA"/>
</dbReference>
<gene>
    <name evidence="3" type="primary">dalD</name>
    <name evidence="3" type="ORF">VIBNISOn1_230016</name>
</gene>
<comment type="caution">
    <text evidence="3">The sequence shown here is derived from an EMBL/GenBank/DDBJ whole genome shotgun (WGS) entry which is preliminary data.</text>
</comment>
<name>A0AAV2VR62_9VIBR</name>
<accession>A0AAV2VR62</accession>
<dbReference type="RefSeq" id="WP_022612033.1">
    <property type="nucleotide sequence ID" value="NZ_LK391965.1"/>
</dbReference>